<keyword evidence="1 4" id="KW-0378">Hydrolase</keyword>
<feature type="domain" description="CheB-type methylesterase" evidence="5">
    <location>
        <begin position="1"/>
        <end position="189"/>
    </location>
</feature>
<proteinExistence type="predicted"/>
<dbReference type="PIRSF" id="PIRSF036461">
    <property type="entry name" value="Chmtx_methlestr"/>
    <property type="match status" value="1"/>
</dbReference>
<accession>A0ABV8XMN1</accession>
<feature type="active site" evidence="4">
    <location>
        <position position="12"/>
    </location>
</feature>
<sequence>MFSDRLVVIGSSAGGIESLLKLVAGLPQDFPAPILVAQHTPAQHHSVLPQLLRRAGPLPAAHAQHGEPLVPGRVYVAPPDHHLLVEKNRLAVTRGPKENRFRPSVDALFRSAAYEVGPAAVGVVLSGLLDDGTSGLWTIKRRGGTAVVQAPEDALFPEMPQSALQQVEVDHVVAVEQMAPLLTQLVQANETGVDQLSEQDHQRLAAEVQASIGSPLSNGAWRQLGELSSLACPDCHGVLVKFAEGGQLRYRCHSGHAFTNSVLLPLILQGAEDSLWNAVRAMEEAELLLGQLAEHAVSGGEPQRAEGLMDQARAAARHAEQVRGLLMSPILSERGAAVK</sequence>
<dbReference type="InterPro" id="IPR035909">
    <property type="entry name" value="CheB_C"/>
</dbReference>
<dbReference type="InterPro" id="IPR000673">
    <property type="entry name" value="Sig_transdc_resp-reg_Me-estase"/>
</dbReference>
<keyword evidence="4" id="KW-0145">Chemotaxis</keyword>
<evidence type="ECO:0000256" key="2">
    <source>
        <dbReference type="ARBA" id="ARBA00039140"/>
    </source>
</evidence>
<name>A0ABV8XMN1_9DEIO</name>
<dbReference type="PANTHER" id="PTHR42872">
    <property type="entry name" value="PROTEIN-GLUTAMATE METHYLESTERASE/PROTEIN-GLUTAMINE GLUTAMINASE"/>
    <property type="match status" value="1"/>
</dbReference>
<reference evidence="7" key="1">
    <citation type="journal article" date="2019" name="Int. J. Syst. Evol. Microbiol.">
        <title>The Global Catalogue of Microorganisms (GCM) 10K type strain sequencing project: providing services to taxonomists for standard genome sequencing and annotation.</title>
        <authorList>
            <consortium name="The Broad Institute Genomics Platform"/>
            <consortium name="The Broad Institute Genome Sequencing Center for Infectious Disease"/>
            <person name="Wu L."/>
            <person name="Ma J."/>
        </authorList>
    </citation>
    <scope>NUCLEOTIDE SEQUENCE [LARGE SCALE GENOMIC DNA]</scope>
    <source>
        <strain evidence="7">CCUG 56029</strain>
    </source>
</reference>
<dbReference type="Gene3D" id="3.40.50.180">
    <property type="entry name" value="Methylesterase CheB, C-terminal domain"/>
    <property type="match status" value="1"/>
</dbReference>
<gene>
    <name evidence="6" type="ORF">ACFOZ9_02440</name>
</gene>
<evidence type="ECO:0000256" key="3">
    <source>
        <dbReference type="ARBA" id="ARBA00048267"/>
    </source>
</evidence>
<dbReference type="EC" id="3.1.1.61" evidence="2"/>
<feature type="active site" evidence="4">
    <location>
        <position position="131"/>
    </location>
</feature>
<feature type="active site" evidence="4">
    <location>
        <position position="39"/>
    </location>
</feature>
<dbReference type="EMBL" id="JBHSEH010000004">
    <property type="protein sequence ID" value="MFC4425053.1"/>
    <property type="molecule type" value="Genomic_DNA"/>
</dbReference>
<dbReference type="PANTHER" id="PTHR42872:SF6">
    <property type="entry name" value="PROTEIN-GLUTAMATE METHYLESTERASE_PROTEIN-GLUTAMINE GLUTAMINASE"/>
    <property type="match status" value="1"/>
</dbReference>
<dbReference type="RefSeq" id="WP_380036024.1">
    <property type="nucleotide sequence ID" value="NZ_JBHSEH010000004.1"/>
</dbReference>
<evidence type="ECO:0000256" key="4">
    <source>
        <dbReference type="PROSITE-ProRule" id="PRU00050"/>
    </source>
</evidence>
<dbReference type="InterPro" id="IPR011247">
    <property type="entry name" value="Chemotax_prot-Glu_Me-esterase"/>
</dbReference>
<organism evidence="6 7">
    <name type="scientific">Deinococcus navajonensis</name>
    <dbReference type="NCBI Taxonomy" id="309884"/>
    <lineage>
        <taxon>Bacteria</taxon>
        <taxon>Thermotogati</taxon>
        <taxon>Deinococcota</taxon>
        <taxon>Deinococci</taxon>
        <taxon>Deinococcales</taxon>
        <taxon>Deinococcaceae</taxon>
        <taxon>Deinococcus</taxon>
    </lineage>
</organism>
<protein>
    <recommendedName>
        <fullName evidence="2">protein-glutamate methylesterase</fullName>
        <ecNumber evidence="2">3.1.1.61</ecNumber>
    </recommendedName>
</protein>
<dbReference type="PROSITE" id="PS50122">
    <property type="entry name" value="CHEB"/>
    <property type="match status" value="1"/>
</dbReference>
<comment type="catalytic activity">
    <reaction evidence="3">
        <text>[protein]-L-glutamate 5-O-methyl ester + H2O = L-glutamyl-[protein] + methanol + H(+)</text>
        <dbReference type="Rhea" id="RHEA:23236"/>
        <dbReference type="Rhea" id="RHEA-COMP:10208"/>
        <dbReference type="Rhea" id="RHEA-COMP:10311"/>
        <dbReference type="ChEBI" id="CHEBI:15377"/>
        <dbReference type="ChEBI" id="CHEBI:15378"/>
        <dbReference type="ChEBI" id="CHEBI:17790"/>
        <dbReference type="ChEBI" id="CHEBI:29973"/>
        <dbReference type="ChEBI" id="CHEBI:82795"/>
        <dbReference type="EC" id="3.1.1.61"/>
    </reaction>
</comment>
<dbReference type="Pfam" id="PF01339">
    <property type="entry name" value="CheB_methylest"/>
    <property type="match status" value="1"/>
</dbReference>
<evidence type="ECO:0000256" key="1">
    <source>
        <dbReference type="ARBA" id="ARBA00022801"/>
    </source>
</evidence>
<dbReference type="CDD" id="cd16433">
    <property type="entry name" value="CheB"/>
    <property type="match status" value="1"/>
</dbReference>
<evidence type="ECO:0000313" key="6">
    <source>
        <dbReference type="EMBL" id="MFC4425053.1"/>
    </source>
</evidence>
<dbReference type="SUPFAM" id="SSF52738">
    <property type="entry name" value="Methylesterase CheB, C-terminal domain"/>
    <property type="match status" value="1"/>
</dbReference>
<dbReference type="Proteomes" id="UP001595998">
    <property type="component" value="Unassembled WGS sequence"/>
</dbReference>
<keyword evidence="7" id="KW-1185">Reference proteome</keyword>
<comment type="caution">
    <text evidence="6">The sequence shown here is derived from an EMBL/GenBank/DDBJ whole genome shotgun (WGS) entry which is preliminary data.</text>
</comment>
<evidence type="ECO:0000259" key="5">
    <source>
        <dbReference type="PROSITE" id="PS50122"/>
    </source>
</evidence>
<evidence type="ECO:0000313" key="7">
    <source>
        <dbReference type="Proteomes" id="UP001595998"/>
    </source>
</evidence>